<dbReference type="Proteomes" id="UP000256869">
    <property type="component" value="Unassembled WGS sequence"/>
</dbReference>
<dbReference type="RefSeq" id="WP_181907269.1">
    <property type="nucleotide sequence ID" value="NZ_QRDY01000002.1"/>
</dbReference>
<keyword evidence="7" id="KW-1185">Reference proteome</keyword>
<keyword evidence="3 5" id="KW-0732">Signal</keyword>
<sequence length="441" mass="47093">MKKRNGLALLALSFSILTTACSNGSENTAAIGGSNPANAAANKPADTSNAAPAAPAKDPVTLNFSTNASGGTLEAFKAITDQFNQAHQGITVEVADLGKDFNTLMTAKMASNDMPDLFSTAGWSVRRFGEYLLPLNDRSWAGQVEGQIKPVVTDMAGNLVALPMDIDISGIVYNAKILKDLNLTVPQTWDQFLADCEAIKKAGLTPIAIAGKDGDAAGFMSRIALSLLVQSNPSYKDAFDSKTFDWKQFGPVTDFVLNLKAKGYLNKDNLTADKPSVYAQFAKDQVAFAFQSNQTIAEIKKLNPDSSVSMMMLPVSGDGAQPFLISGERDSVGVWKDSKHQEEALTFLDFLAQPENVQKIAESYALPAGLTGVKSDLGALQSVYDQYAQAAVSNHFDRQYLPNGMYTTLGTVGTAILSGTMDPAHAESALSDDYVRLNNAN</sequence>
<dbReference type="SUPFAM" id="SSF53850">
    <property type="entry name" value="Periplasmic binding protein-like II"/>
    <property type="match status" value="1"/>
</dbReference>
<evidence type="ECO:0000313" key="7">
    <source>
        <dbReference type="Proteomes" id="UP000256869"/>
    </source>
</evidence>
<reference evidence="6 7" key="1">
    <citation type="submission" date="2018-07" db="EMBL/GenBank/DDBJ databases">
        <title>Genomic Encyclopedia of Type Strains, Phase III (KMG-III): the genomes of soil and plant-associated and newly described type strains.</title>
        <authorList>
            <person name="Whitman W."/>
        </authorList>
    </citation>
    <scope>NUCLEOTIDE SEQUENCE [LARGE SCALE GENOMIC DNA]</scope>
    <source>
        <strain evidence="6 7">CECT 8236</strain>
    </source>
</reference>
<dbReference type="PANTHER" id="PTHR43649:SF12">
    <property type="entry name" value="DIACETYLCHITOBIOSE BINDING PROTEIN DASA"/>
    <property type="match status" value="1"/>
</dbReference>
<comment type="caution">
    <text evidence="6">The sequence shown here is derived from an EMBL/GenBank/DDBJ whole genome shotgun (WGS) entry which is preliminary data.</text>
</comment>
<dbReference type="InterPro" id="IPR050490">
    <property type="entry name" value="Bact_solute-bd_prot1"/>
</dbReference>
<feature type="region of interest" description="Disordered" evidence="4">
    <location>
        <begin position="38"/>
        <end position="58"/>
    </location>
</feature>
<evidence type="ECO:0000313" key="6">
    <source>
        <dbReference type="EMBL" id="RED64781.1"/>
    </source>
</evidence>
<dbReference type="Pfam" id="PF01547">
    <property type="entry name" value="SBP_bac_1"/>
    <property type="match status" value="1"/>
</dbReference>
<protein>
    <submittedName>
        <fullName evidence="6">Carbohydrate ABC transporter substrate-binding protein (CUT1 family)</fullName>
    </submittedName>
</protein>
<organism evidence="6 7">
    <name type="scientific">Cohnella lupini</name>
    <dbReference type="NCBI Taxonomy" id="1294267"/>
    <lineage>
        <taxon>Bacteria</taxon>
        <taxon>Bacillati</taxon>
        <taxon>Bacillota</taxon>
        <taxon>Bacilli</taxon>
        <taxon>Bacillales</taxon>
        <taxon>Paenibacillaceae</taxon>
        <taxon>Cohnella</taxon>
    </lineage>
</organism>
<evidence type="ECO:0000256" key="3">
    <source>
        <dbReference type="ARBA" id="ARBA00022729"/>
    </source>
</evidence>
<feature type="chain" id="PRO_5039201149" evidence="5">
    <location>
        <begin position="25"/>
        <end position="441"/>
    </location>
</feature>
<comment type="similarity">
    <text evidence="1">Belongs to the bacterial solute-binding protein 1 family.</text>
</comment>
<keyword evidence="2" id="KW-0813">Transport</keyword>
<name>A0A3D9ISL7_9BACL</name>
<dbReference type="PANTHER" id="PTHR43649">
    <property type="entry name" value="ARABINOSE-BINDING PROTEIN-RELATED"/>
    <property type="match status" value="1"/>
</dbReference>
<dbReference type="PROSITE" id="PS01037">
    <property type="entry name" value="SBP_BACTERIAL_1"/>
    <property type="match status" value="1"/>
</dbReference>
<proteinExistence type="inferred from homology"/>
<dbReference type="Gene3D" id="3.40.190.10">
    <property type="entry name" value="Periplasmic binding protein-like II"/>
    <property type="match status" value="2"/>
</dbReference>
<dbReference type="PROSITE" id="PS51257">
    <property type="entry name" value="PROKAR_LIPOPROTEIN"/>
    <property type="match status" value="1"/>
</dbReference>
<feature type="signal peptide" evidence="5">
    <location>
        <begin position="1"/>
        <end position="24"/>
    </location>
</feature>
<evidence type="ECO:0000256" key="5">
    <source>
        <dbReference type="SAM" id="SignalP"/>
    </source>
</evidence>
<gene>
    <name evidence="6" type="ORF">DFP95_102202</name>
</gene>
<evidence type="ECO:0000256" key="4">
    <source>
        <dbReference type="SAM" id="MobiDB-lite"/>
    </source>
</evidence>
<feature type="compositionally biased region" description="Low complexity" evidence="4">
    <location>
        <begin position="38"/>
        <end position="56"/>
    </location>
</feature>
<evidence type="ECO:0000256" key="2">
    <source>
        <dbReference type="ARBA" id="ARBA00022448"/>
    </source>
</evidence>
<dbReference type="EMBL" id="QRDY01000002">
    <property type="protein sequence ID" value="RED64781.1"/>
    <property type="molecule type" value="Genomic_DNA"/>
</dbReference>
<accession>A0A3D9ISL7</accession>
<evidence type="ECO:0000256" key="1">
    <source>
        <dbReference type="ARBA" id="ARBA00008520"/>
    </source>
</evidence>
<dbReference type="InterPro" id="IPR006061">
    <property type="entry name" value="SBP_1_CS"/>
</dbReference>
<dbReference type="InterPro" id="IPR006059">
    <property type="entry name" value="SBP"/>
</dbReference>
<dbReference type="GO" id="GO:0055085">
    <property type="term" value="P:transmembrane transport"/>
    <property type="evidence" value="ECO:0007669"/>
    <property type="project" value="InterPro"/>
</dbReference>
<dbReference type="AlphaFoldDB" id="A0A3D9ISL7"/>